<evidence type="ECO:0000313" key="5">
    <source>
        <dbReference type="EMBL" id="MBB6521558.1"/>
    </source>
</evidence>
<reference evidence="5 6" key="1">
    <citation type="submission" date="2020-08" db="EMBL/GenBank/DDBJ databases">
        <title>Genomic Encyclopedia of Type Strains, Phase IV (KMG-IV): sequencing the most valuable type-strain genomes for metagenomic binning, comparative biology and taxonomic classification.</title>
        <authorList>
            <person name="Goeker M."/>
        </authorList>
    </citation>
    <scope>NUCLEOTIDE SEQUENCE [LARGE SCALE GENOMIC DNA]</scope>
    <source>
        <strain evidence="5 6">DSM 22368</strain>
    </source>
</reference>
<dbReference type="Proteomes" id="UP000528457">
    <property type="component" value="Unassembled WGS sequence"/>
</dbReference>
<name>A0A7X0JTQ7_9GAMM</name>
<dbReference type="GO" id="GO:0005886">
    <property type="term" value="C:plasma membrane"/>
    <property type="evidence" value="ECO:0007669"/>
    <property type="project" value="TreeGrafter"/>
</dbReference>
<feature type="domain" description="GGDEF" evidence="4">
    <location>
        <begin position="205"/>
        <end position="338"/>
    </location>
</feature>
<gene>
    <name evidence="5" type="ORF">HNR48_001843</name>
</gene>
<dbReference type="InterPro" id="IPR000160">
    <property type="entry name" value="GGDEF_dom"/>
</dbReference>
<sequence>MAFYDESPHRRSVIRALSLFTAWGGVIFTVVNSIRGLYLIAGIELVAAMAAGFTYYQLAHTKKLKAWCVGFILCFYSIMMFILFMPNTSPTVFVWIFLLPLISYLTLGSYLGLRFTAAYVACTIVVFLLRFELEMVVLTLSSTLNVVLCCALIWVFSHIYEVNRERSQAQLMKMAAEDSLTSLYNRLRLAEIFEREVRVAQRNEIALSLLLIDVDHFKQVNDRYGHDVGDRILIAVADLIREHSRQTDYGFRVGGEEFCLILSGAGLSAASGVAESLREAIENTEFTEGEEHLSVTVSIGVAEFLLDANDLDGLYRCADQRLYQAKTEGRNRVVGSFPEAELSCRSA</sequence>
<dbReference type="NCBIfam" id="TIGR00254">
    <property type="entry name" value="GGDEF"/>
    <property type="match status" value="1"/>
</dbReference>
<dbReference type="GO" id="GO:0052621">
    <property type="term" value="F:diguanylate cyclase activity"/>
    <property type="evidence" value="ECO:0007669"/>
    <property type="project" value="UniProtKB-EC"/>
</dbReference>
<dbReference type="Pfam" id="PF00990">
    <property type="entry name" value="GGDEF"/>
    <property type="match status" value="1"/>
</dbReference>
<dbReference type="PANTHER" id="PTHR45138:SF6">
    <property type="entry name" value="DIGUANYLATE CYCLASE DGCN"/>
    <property type="match status" value="1"/>
</dbReference>
<dbReference type="InParanoid" id="A0A7X0JTQ7"/>
<dbReference type="EC" id="2.7.7.65" evidence="2"/>
<dbReference type="SMART" id="SM00267">
    <property type="entry name" value="GGDEF"/>
    <property type="match status" value="1"/>
</dbReference>
<dbReference type="InterPro" id="IPR043128">
    <property type="entry name" value="Rev_trsase/Diguanyl_cyclase"/>
</dbReference>
<dbReference type="PROSITE" id="PS50887">
    <property type="entry name" value="GGDEF"/>
    <property type="match status" value="1"/>
</dbReference>
<organism evidence="5 6">
    <name type="scientific">Pseudoteredinibacter isoporae</name>
    <dbReference type="NCBI Taxonomy" id="570281"/>
    <lineage>
        <taxon>Bacteria</taxon>
        <taxon>Pseudomonadati</taxon>
        <taxon>Pseudomonadota</taxon>
        <taxon>Gammaproteobacteria</taxon>
        <taxon>Cellvibrionales</taxon>
        <taxon>Cellvibrionaceae</taxon>
        <taxon>Pseudoteredinibacter</taxon>
    </lineage>
</organism>
<comment type="caution">
    <text evidence="5">The sequence shown here is derived from an EMBL/GenBank/DDBJ whole genome shotgun (WGS) entry which is preliminary data.</text>
</comment>
<comment type="cofactor">
    <cofactor evidence="1">
        <name>Mg(2+)</name>
        <dbReference type="ChEBI" id="CHEBI:18420"/>
    </cofactor>
</comment>
<feature type="transmembrane region" description="Helical" evidence="3">
    <location>
        <begin position="92"/>
        <end position="111"/>
    </location>
</feature>
<dbReference type="InterPro" id="IPR029787">
    <property type="entry name" value="Nucleotide_cyclase"/>
</dbReference>
<feature type="transmembrane region" description="Helical" evidence="3">
    <location>
        <begin position="144"/>
        <end position="163"/>
    </location>
</feature>
<keyword evidence="6" id="KW-1185">Reference proteome</keyword>
<dbReference type="AlphaFoldDB" id="A0A7X0JTQ7"/>
<feature type="transmembrane region" description="Helical" evidence="3">
    <location>
        <begin position="68"/>
        <end position="86"/>
    </location>
</feature>
<evidence type="ECO:0000313" key="6">
    <source>
        <dbReference type="Proteomes" id="UP000528457"/>
    </source>
</evidence>
<dbReference type="InterPro" id="IPR048435">
    <property type="entry name" value="MASE6"/>
</dbReference>
<keyword evidence="3" id="KW-0472">Membrane</keyword>
<keyword evidence="3" id="KW-1133">Transmembrane helix</keyword>
<evidence type="ECO:0000256" key="1">
    <source>
        <dbReference type="ARBA" id="ARBA00001946"/>
    </source>
</evidence>
<protein>
    <recommendedName>
        <fullName evidence="2">diguanylate cyclase</fullName>
        <ecNumber evidence="2">2.7.7.65</ecNumber>
    </recommendedName>
</protein>
<dbReference type="SUPFAM" id="SSF55073">
    <property type="entry name" value="Nucleotide cyclase"/>
    <property type="match status" value="1"/>
</dbReference>
<accession>A0A7X0JTQ7</accession>
<proteinExistence type="predicted"/>
<dbReference type="GO" id="GO:0043709">
    <property type="term" value="P:cell adhesion involved in single-species biofilm formation"/>
    <property type="evidence" value="ECO:0007669"/>
    <property type="project" value="TreeGrafter"/>
</dbReference>
<dbReference type="EMBL" id="JACHHT010000002">
    <property type="protein sequence ID" value="MBB6521558.1"/>
    <property type="molecule type" value="Genomic_DNA"/>
</dbReference>
<dbReference type="PANTHER" id="PTHR45138">
    <property type="entry name" value="REGULATORY COMPONENTS OF SENSORY TRANSDUCTION SYSTEM"/>
    <property type="match status" value="1"/>
</dbReference>
<dbReference type="RefSeq" id="WP_166844317.1">
    <property type="nucleotide sequence ID" value="NZ_JAAONY010000002.1"/>
</dbReference>
<evidence type="ECO:0000259" key="4">
    <source>
        <dbReference type="PROSITE" id="PS50887"/>
    </source>
</evidence>
<dbReference type="FunFam" id="3.30.70.270:FF:000001">
    <property type="entry name" value="Diguanylate cyclase domain protein"/>
    <property type="match status" value="1"/>
</dbReference>
<dbReference type="CDD" id="cd01949">
    <property type="entry name" value="GGDEF"/>
    <property type="match status" value="1"/>
</dbReference>
<dbReference type="Pfam" id="PF20966">
    <property type="entry name" value="MASE6"/>
    <property type="match status" value="1"/>
</dbReference>
<dbReference type="InterPro" id="IPR050469">
    <property type="entry name" value="Diguanylate_Cyclase"/>
</dbReference>
<evidence type="ECO:0000256" key="2">
    <source>
        <dbReference type="ARBA" id="ARBA00012528"/>
    </source>
</evidence>
<keyword evidence="3" id="KW-0812">Transmembrane</keyword>
<feature type="transmembrane region" description="Helical" evidence="3">
    <location>
        <begin position="37"/>
        <end position="56"/>
    </location>
</feature>
<dbReference type="GO" id="GO:1902201">
    <property type="term" value="P:negative regulation of bacterial-type flagellum-dependent cell motility"/>
    <property type="evidence" value="ECO:0007669"/>
    <property type="project" value="TreeGrafter"/>
</dbReference>
<dbReference type="Gene3D" id="3.30.70.270">
    <property type="match status" value="1"/>
</dbReference>
<feature type="transmembrane region" description="Helical" evidence="3">
    <location>
        <begin position="12"/>
        <end position="31"/>
    </location>
</feature>
<evidence type="ECO:0000256" key="3">
    <source>
        <dbReference type="SAM" id="Phobius"/>
    </source>
</evidence>
<dbReference type="FunCoup" id="A0A7X0JTQ7">
    <property type="interactions" value="87"/>
</dbReference>